<dbReference type="EMBL" id="CP013065">
    <property type="protein sequence ID" value="ALM13552.1"/>
    <property type="molecule type" value="Genomic_DNA"/>
</dbReference>
<dbReference type="STRING" id="1735162.PeribacterB2_0886"/>
<proteinExistence type="predicted"/>
<dbReference type="Proteomes" id="UP000069135">
    <property type="component" value="Chromosome"/>
</dbReference>
<feature type="transmembrane region" description="Helical" evidence="8">
    <location>
        <begin position="296"/>
        <end position="319"/>
    </location>
</feature>
<organism evidence="10 11">
    <name type="scientific">Candidatus Peribacter riflensis</name>
    <dbReference type="NCBI Taxonomy" id="1735162"/>
    <lineage>
        <taxon>Bacteria</taxon>
        <taxon>Candidatus Peregrinibacteriota</taxon>
        <taxon>Candidatus Peribacteria</taxon>
        <taxon>Candidatus Peribacterales</taxon>
        <taxon>Candidatus Peribacteraceae</taxon>
        <taxon>Candidatus Peribacter</taxon>
    </lineage>
</organism>
<protein>
    <submittedName>
        <fullName evidence="10">Dolichyl-phosphate-mannose-protein mannosyltransferase</fullName>
    </submittedName>
</protein>
<feature type="transmembrane region" description="Helical" evidence="8">
    <location>
        <begin position="339"/>
        <end position="356"/>
    </location>
</feature>
<dbReference type="AlphaFoldDB" id="A0A0S1SRE3"/>
<dbReference type="PANTHER" id="PTHR33908:SF11">
    <property type="entry name" value="MEMBRANE PROTEIN"/>
    <property type="match status" value="1"/>
</dbReference>
<sequence length="468" mass="52263">MKSARLKMMRWLPEGLLLAAFLYFALRELGTFPAAWADDSLFMLVAKSVAQGRGYALPILGYDWAHPTILAVGPTLIYPVALAIKLFGFSVAAARIPMTLFLLGTTVVTYLYVVRTFNRTAARWTAALFISFSAFINTGKPVLGEIPGFFFLMLGLLLMQRGSMSLRSAVMTGIAFGLAVMTKLPFGLILPALAVAWIVAAFRRNRDEKRFLLVATVSTAGVALIGSYWMGILEPGFLDEIRIFLFERKSVVPADRFVPIIARPQELLRMPYAHYALTVILALVGWWSVRSKVRGSLSVILFFVATLFTLYCLNGPGWYRALLPGTLLLLPFVPAGARALLGRYGSFALLGLMVLLQGHWQFTYRGASTSPEAILAAQVLEDQWQNRDLVILSPEVFVRLPENARWLFFSEELRDVERQPPALKQRIEQTKCLPVFRKESHEDLERKKGAYLPVSGRYVVFPAPSDCP</sequence>
<accession>A0A0S1SMG5</accession>
<reference evidence="11" key="1">
    <citation type="submission" date="2015-10" db="EMBL/GenBank/DDBJ databases">
        <title>Analysis of five complete genome sequences for members of the class Peribacteria in the recently recognized Peregrinibacteria bacterial phylum.</title>
        <authorList>
            <person name="Anantharaman K."/>
            <person name="Brown C.T."/>
            <person name="Burstein D."/>
            <person name="Castelle C.J."/>
            <person name="Probst A.J."/>
            <person name="Thomas B.C."/>
            <person name="Williams K.H."/>
            <person name="Banfield J.F."/>
        </authorList>
    </citation>
    <scope>NUCLEOTIDE SEQUENCE [LARGE SCALE GENOMIC DNA]</scope>
</reference>
<accession>A0A0S1SV12</accession>
<feature type="transmembrane region" description="Helical" evidence="8">
    <location>
        <begin position="272"/>
        <end position="289"/>
    </location>
</feature>
<dbReference type="GO" id="GO:0005886">
    <property type="term" value="C:plasma membrane"/>
    <property type="evidence" value="ECO:0007669"/>
    <property type="project" value="UniProtKB-SubCell"/>
</dbReference>
<keyword evidence="3 10" id="KW-0328">Glycosyltransferase</keyword>
<comment type="subcellular location">
    <subcellularLocation>
        <location evidence="1">Cell membrane</location>
        <topology evidence="1">Multi-pass membrane protein</topology>
    </subcellularLocation>
</comment>
<keyword evidence="6 8" id="KW-1133">Transmembrane helix</keyword>
<evidence type="ECO:0000259" key="9">
    <source>
        <dbReference type="Pfam" id="PF13231"/>
    </source>
</evidence>
<evidence type="ECO:0000256" key="6">
    <source>
        <dbReference type="ARBA" id="ARBA00022989"/>
    </source>
</evidence>
<evidence type="ECO:0000256" key="8">
    <source>
        <dbReference type="SAM" id="Phobius"/>
    </source>
</evidence>
<evidence type="ECO:0000256" key="4">
    <source>
        <dbReference type="ARBA" id="ARBA00022679"/>
    </source>
</evidence>
<evidence type="ECO:0000256" key="5">
    <source>
        <dbReference type="ARBA" id="ARBA00022692"/>
    </source>
</evidence>
<reference evidence="10 11" key="2">
    <citation type="journal article" date="2016" name="PeerJ">
        <title>Analysis of five complete genome sequences for members of the class Peribacteria in the recently recognized Peregrinibacteria bacterial phylum.</title>
        <authorList>
            <person name="Anantharaman K."/>
            <person name="Brown C.T."/>
            <person name="Burstein D."/>
            <person name="Castelle C.J."/>
            <person name="Probst A.J."/>
            <person name="Thomas B.C."/>
            <person name="Williams K.H."/>
            <person name="Banfield J.F."/>
        </authorList>
    </citation>
    <scope>NUCLEOTIDE SEQUENCE [LARGE SCALE GENOMIC DNA]</scope>
    <source>
        <strain evidence="10">RIFOXYD1_FULL_PER-ii_59_16</strain>
    </source>
</reference>
<evidence type="ECO:0000256" key="2">
    <source>
        <dbReference type="ARBA" id="ARBA00022475"/>
    </source>
</evidence>
<name>A0A0S1SRE3_9BACT</name>
<keyword evidence="4 10" id="KW-0808">Transferase</keyword>
<dbReference type="KEGG" id="prf:PeribacterA2_0884"/>
<feature type="transmembrane region" description="Helical" evidence="8">
    <location>
        <begin position="174"/>
        <end position="199"/>
    </location>
</feature>
<evidence type="ECO:0000313" key="10">
    <source>
        <dbReference type="EMBL" id="ALM13552.1"/>
    </source>
</evidence>
<keyword evidence="5 8" id="KW-0812">Transmembrane</keyword>
<feature type="transmembrane region" description="Helical" evidence="8">
    <location>
        <begin position="146"/>
        <end position="162"/>
    </location>
</feature>
<feature type="transmembrane region" description="Helical" evidence="8">
    <location>
        <begin position="96"/>
        <end position="115"/>
    </location>
</feature>
<feature type="domain" description="Glycosyltransferase RgtA/B/C/D-like" evidence="9">
    <location>
        <begin position="74"/>
        <end position="221"/>
    </location>
</feature>
<dbReference type="GO" id="GO:0016763">
    <property type="term" value="F:pentosyltransferase activity"/>
    <property type="evidence" value="ECO:0007669"/>
    <property type="project" value="TreeGrafter"/>
</dbReference>
<feature type="transmembrane region" description="Helical" evidence="8">
    <location>
        <begin position="64"/>
        <end position="84"/>
    </location>
</feature>
<keyword evidence="7 8" id="KW-0472">Membrane</keyword>
<gene>
    <name evidence="10" type="ORF">PeribacterD1_0884</name>
</gene>
<keyword evidence="2" id="KW-1003">Cell membrane</keyword>
<feature type="transmembrane region" description="Helical" evidence="8">
    <location>
        <begin position="211"/>
        <end position="230"/>
    </location>
</feature>
<dbReference type="InterPro" id="IPR050297">
    <property type="entry name" value="LipidA_mod_glycosyltrf_83"/>
</dbReference>
<dbReference type="Pfam" id="PF13231">
    <property type="entry name" value="PMT_2"/>
    <property type="match status" value="1"/>
</dbReference>
<dbReference type="InterPro" id="IPR038731">
    <property type="entry name" value="RgtA/B/C-like"/>
</dbReference>
<accession>A0A0S1SRE3</accession>
<dbReference type="GO" id="GO:0009103">
    <property type="term" value="P:lipopolysaccharide biosynthetic process"/>
    <property type="evidence" value="ECO:0007669"/>
    <property type="project" value="UniProtKB-ARBA"/>
</dbReference>
<accession>A0A0S1SYW4</accession>
<evidence type="ECO:0000256" key="1">
    <source>
        <dbReference type="ARBA" id="ARBA00004651"/>
    </source>
</evidence>
<dbReference type="PANTHER" id="PTHR33908">
    <property type="entry name" value="MANNOSYLTRANSFERASE YKCB-RELATED"/>
    <property type="match status" value="1"/>
</dbReference>
<evidence type="ECO:0000313" key="11">
    <source>
        <dbReference type="Proteomes" id="UP000069135"/>
    </source>
</evidence>
<evidence type="ECO:0000256" key="7">
    <source>
        <dbReference type="ARBA" id="ARBA00023136"/>
    </source>
</evidence>
<evidence type="ECO:0000256" key="3">
    <source>
        <dbReference type="ARBA" id="ARBA00022676"/>
    </source>
</evidence>
<accession>A0A0S1SIH1</accession>